<comment type="catalytic activity">
    <reaction evidence="6 7">
        <text>L-homoserine + acetyl-CoA = O-acetyl-L-homoserine + CoA</text>
        <dbReference type="Rhea" id="RHEA:13701"/>
        <dbReference type="ChEBI" id="CHEBI:57287"/>
        <dbReference type="ChEBI" id="CHEBI:57288"/>
        <dbReference type="ChEBI" id="CHEBI:57476"/>
        <dbReference type="ChEBI" id="CHEBI:57716"/>
        <dbReference type="EC" id="2.3.1.31"/>
    </reaction>
</comment>
<evidence type="ECO:0000256" key="2">
    <source>
        <dbReference type="ARBA" id="ARBA00022605"/>
    </source>
</evidence>
<dbReference type="PANTHER" id="PTHR20919">
    <property type="entry name" value="HOMOSERINE O-SUCCINYLTRANSFERASE"/>
    <property type="match status" value="1"/>
</dbReference>
<comment type="caution">
    <text evidence="7">Lacks conserved residue(s) required for the propagation of feature annotation.</text>
</comment>
<evidence type="ECO:0000256" key="6">
    <source>
        <dbReference type="ARBA" id="ARBA00049043"/>
    </source>
</evidence>
<keyword evidence="3 7" id="KW-0808">Transferase</keyword>
<name>A0ABR7JQN5_9FIRM</name>
<organism evidence="8 9">
    <name type="scientific">Romboutsia faecis</name>
    <dbReference type="NCBI Taxonomy" id="2764597"/>
    <lineage>
        <taxon>Bacteria</taxon>
        <taxon>Bacillati</taxon>
        <taxon>Bacillota</taxon>
        <taxon>Clostridia</taxon>
        <taxon>Peptostreptococcales</taxon>
        <taxon>Peptostreptococcaceae</taxon>
        <taxon>Romboutsia</taxon>
    </lineage>
</organism>
<dbReference type="InterPro" id="IPR033752">
    <property type="entry name" value="MetA_family"/>
</dbReference>
<feature type="site" description="Important for acyl-CoA specificity" evidence="7">
    <location>
        <position position="111"/>
    </location>
</feature>
<keyword evidence="5 7" id="KW-0012">Acyltransferase</keyword>
<comment type="function">
    <text evidence="7">Transfers an acetyl group from acetyl-CoA to L-homoserine, forming acetyl-L-homoserine.</text>
</comment>
<dbReference type="NCBIfam" id="TIGR01001">
    <property type="entry name" value="metA"/>
    <property type="match status" value="1"/>
</dbReference>
<dbReference type="EC" id="2.3.1.31" evidence="7"/>
<keyword evidence="1 7" id="KW-0963">Cytoplasm</keyword>
<dbReference type="PIRSF" id="PIRSF000450">
    <property type="entry name" value="H_ser_succinyltr"/>
    <property type="match status" value="1"/>
</dbReference>
<proteinExistence type="inferred from homology"/>
<dbReference type="Proteomes" id="UP000609849">
    <property type="component" value="Unassembled WGS sequence"/>
</dbReference>
<keyword evidence="4 7" id="KW-0486">Methionine biosynthesis</keyword>
<dbReference type="InterPro" id="IPR005697">
    <property type="entry name" value="HST_MetA"/>
</dbReference>
<dbReference type="PANTHER" id="PTHR20919:SF0">
    <property type="entry name" value="HOMOSERINE O-SUCCINYLTRANSFERASE"/>
    <property type="match status" value="1"/>
</dbReference>
<evidence type="ECO:0000313" key="9">
    <source>
        <dbReference type="Proteomes" id="UP000609849"/>
    </source>
</evidence>
<sequence length="320" mass="37711">MPIKIPKELPAFDVLSSENIFVMNTERADTQDIRALKIAILNLMPIKIQAENQLLRYLSNTPLQVEITLLQTKSYIGTHTPIEHLEKFYRCIDDVKNQKFDGLIITGAPVEHLDFEEVEYWEELKDIMDWTKSNVFSTIHICWGAQAALYHHYDIEKYILDKKLFGVYKHWNNYANDNLTRGLNDEFYAPHSRHTEIKREDVEKVKDLEILSESKEAGVFIVANKNRRQIFITGHLEYDRDTLKDEYFRDLNKGLEIEIPKHYFNNDDINSNPLVTWRESANVVFGNWLNYCVYQNTPYNIDDISYLDDISQSQKPKIRI</sequence>
<evidence type="ECO:0000256" key="5">
    <source>
        <dbReference type="ARBA" id="ARBA00023315"/>
    </source>
</evidence>
<dbReference type="Pfam" id="PF04204">
    <property type="entry name" value="HTS"/>
    <property type="match status" value="1"/>
</dbReference>
<feature type="site" description="Important for substrate specificity" evidence="7">
    <location>
        <position position="192"/>
    </location>
</feature>
<evidence type="ECO:0000256" key="4">
    <source>
        <dbReference type="ARBA" id="ARBA00023167"/>
    </source>
</evidence>
<feature type="active site" evidence="7">
    <location>
        <position position="237"/>
    </location>
</feature>
<accession>A0ABR7JQN5</accession>
<feature type="binding site" evidence="7">
    <location>
        <position position="192"/>
    </location>
    <ligand>
        <name>substrate</name>
    </ligand>
</feature>
<keyword evidence="2 7" id="KW-0028">Amino-acid biosynthesis</keyword>
<comment type="caution">
    <text evidence="8">The sequence shown here is derived from an EMBL/GenBank/DDBJ whole genome shotgun (WGS) entry which is preliminary data.</text>
</comment>
<feature type="active site" description="Proton acceptor" evidence="7">
    <location>
        <position position="235"/>
    </location>
</feature>
<evidence type="ECO:0000256" key="1">
    <source>
        <dbReference type="ARBA" id="ARBA00022490"/>
    </source>
</evidence>
<dbReference type="CDD" id="cd03131">
    <property type="entry name" value="GATase1_HTS"/>
    <property type="match status" value="1"/>
</dbReference>
<feature type="binding site" evidence="7">
    <location>
        <position position="163"/>
    </location>
    <ligand>
        <name>substrate</name>
    </ligand>
</feature>
<dbReference type="EMBL" id="JACRWE010000004">
    <property type="protein sequence ID" value="MBC5997175.1"/>
    <property type="molecule type" value="Genomic_DNA"/>
</dbReference>
<evidence type="ECO:0000256" key="7">
    <source>
        <dbReference type="HAMAP-Rule" id="MF_00295"/>
    </source>
</evidence>
<protein>
    <recommendedName>
        <fullName evidence="7">Homoserine O-acetyltransferase</fullName>
        <shortName evidence="7">HAT</shortName>
        <ecNumber evidence="7">2.3.1.31</ecNumber>
    </recommendedName>
    <alternativeName>
        <fullName evidence="7">Homoserine transacetylase</fullName>
        <shortName evidence="7">HTA</shortName>
    </alternativeName>
</protein>
<comment type="subcellular location">
    <subcellularLocation>
        <location evidence="7">Cytoplasm</location>
    </subcellularLocation>
</comment>
<evidence type="ECO:0000256" key="3">
    <source>
        <dbReference type="ARBA" id="ARBA00022679"/>
    </source>
</evidence>
<feature type="binding site" evidence="7">
    <location>
        <position position="249"/>
    </location>
    <ligand>
        <name>substrate</name>
    </ligand>
</feature>
<dbReference type="Gene3D" id="3.40.50.880">
    <property type="match status" value="1"/>
</dbReference>
<keyword evidence="9" id="KW-1185">Reference proteome</keyword>
<comment type="similarity">
    <text evidence="7">Belongs to the MetA family.</text>
</comment>
<comment type="pathway">
    <text evidence="7">Amino-acid biosynthesis; L-methionine biosynthesis via de novo pathway; O-acetyl-L-homoserine from L-homoserine: step 1/1.</text>
</comment>
<dbReference type="InterPro" id="IPR029062">
    <property type="entry name" value="Class_I_gatase-like"/>
</dbReference>
<dbReference type="GO" id="GO:0008899">
    <property type="term" value="F:homoserine O-succinyltransferase activity"/>
    <property type="evidence" value="ECO:0007669"/>
    <property type="project" value="UniProtKB-EC"/>
</dbReference>
<dbReference type="HAMAP" id="MF_00295">
    <property type="entry name" value="MetA_acyltransf"/>
    <property type="match status" value="1"/>
</dbReference>
<feature type="active site" description="Acyl-thioester intermediate" evidence="7">
    <location>
        <position position="142"/>
    </location>
</feature>
<dbReference type="SUPFAM" id="SSF52317">
    <property type="entry name" value="Class I glutamine amidotransferase-like"/>
    <property type="match status" value="1"/>
</dbReference>
<dbReference type="RefSeq" id="WP_153924597.1">
    <property type="nucleotide sequence ID" value="NZ_JACRWE010000004.1"/>
</dbReference>
<evidence type="ECO:0000313" key="8">
    <source>
        <dbReference type="EMBL" id="MBC5997175.1"/>
    </source>
</evidence>
<reference evidence="8 9" key="1">
    <citation type="submission" date="2020-08" db="EMBL/GenBank/DDBJ databases">
        <authorList>
            <person name="Liu C."/>
            <person name="Sun Q."/>
        </authorList>
    </citation>
    <scope>NUCLEOTIDE SEQUENCE [LARGE SCALE GENOMIC DNA]</scope>
    <source>
        <strain evidence="8 9">NSJ-18</strain>
    </source>
</reference>
<gene>
    <name evidence="8" type="primary">metA</name>
    <name evidence="7" type="synonym">metAA</name>
    <name evidence="8" type="ORF">H8923_10410</name>
</gene>